<feature type="signal peptide" evidence="2">
    <location>
        <begin position="1"/>
        <end position="18"/>
    </location>
</feature>
<dbReference type="OrthoDB" id="2820739at2"/>
<evidence type="ECO:0000313" key="4">
    <source>
        <dbReference type="Proteomes" id="UP000052946"/>
    </source>
</evidence>
<reference evidence="4" key="1">
    <citation type="submission" date="2015-07" db="EMBL/GenBank/DDBJ databases">
        <title>Draft Genome Sequence of Oceanobacillus picturae Heshi-B3 that Was Isolated from Fermented Rice Bran with Aging Salted Mackerel, Which Was Named Heshiko as Traditional Fermented Seafood in Japan.</title>
        <authorList>
            <person name="Akuzawa S."/>
            <person name="Nakagawa J."/>
            <person name="Kanekatsu T."/>
            <person name="Kanesaki Y."/>
            <person name="Suzuki T."/>
        </authorList>
    </citation>
    <scope>NUCLEOTIDE SEQUENCE [LARGE SCALE GENOMIC DNA]</scope>
    <source>
        <strain evidence="4">Heshi-B3</strain>
    </source>
</reference>
<name>A0A0U9H5L8_9BACI</name>
<evidence type="ECO:0000256" key="1">
    <source>
        <dbReference type="SAM" id="MobiDB-lite"/>
    </source>
</evidence>
<evidence type="ECO:0000256" key="2">
    <source>
        <dbReference type="SAM" id="SignalP"/>
    </source>
</evidence>
<keyword evidence="2" id="KW-0732">Signal</keyword>
<feature type="region of interest" description="Disordered" evidence="1">
    <location>
        <begin position="42"/>
        <end position="73"/>
    </location>
</feature>
<evidence type="ECO:0000313" key="3">
    <source>
        <dbReference type="EMBL" id="GAQ17017.1"/>
    </source>
</evidence>
<dbReference type="AlphaFoldDB" id="A0A0U9H5L8"/>
<comment type="caution">
    <text evidence="3">The sequence shown here is derived from an EMBL/GenBank/DDBJ whole genome shotgun (WGS) entry which is preliminary data.</text>
</comment>
<dbReference type="Proteomes" id="UP000052946">
    <property type="component" value="Unassembled WGS sequence"/>
</dbReference>
<evidence type="ECO:0008006" key="5">
    <source>
        <dbReference type="Google" id="ProtNLM"/>
    </source>
</evidence>
<accession>A0A0U9H5L8</accession>
<proteinExistence type="predicted"/>
<dbReference type="PROSITE" id="PS51257">
    <property type="entry name" value="PROKAR_LIPOPROTEIN"/>
    <property type="match status" value="1"/>
</dbReference>
<feature type="compositionally biased region" description="Polar residues" evidence="1">
    <location>
        <begin position="62"/>
        <end position="73"/>
    </location>
</feature>
<organism evidence="3 4">
    <name type="scientific">Oceanobacillus picturae</name>
    <dbReference type="NCBI Taxonomy" id="171693"/>
    <lineage>
        <taxon>Bacteria</taxon>
        <taxon>Bacillati</taxon>
        <taxon>Bacillota</taxon>
        <taxon>Bacilli</taxon>
        <taxon>Bacillales</taxon>
        <taxon>Bacillaceae</taxon>
        <taxon>Oceanobacillus</taxon>
    </lineage>
</organism>
<protein>
    <recommendedName>
        <fullName evidence="5">Sporulation lipoprotein YhcN/YlaJ</fullName>
    </recommendedName>
</protein>
<dbReference type="EMBL" id="BBXV01000012">
    <property type="protein sequence ID" value="GAQ17017.1"/>
    <property type="molecule type" value="Genomic_DNA"/>
</dbReference>
<gene>
    <name evidence="3" type="ORF">OPHB3_0942</name>
</gene>
<dbReference type="RefSeq" id="WP_058949576.1">
    <property type="nucleotide sequence ID" value="NZ_BBXV01000012.1"/>
</dbReference>
<feature type="chain" id="PRO_5039141966" description="Sporulation lipoprotein YhcN/YlaJ" evidence="2">
    <location>
        <begin position="19"/>
        <end position="218"/>
    </location>
</feature>
<sequence>MKIGKMSLLIMMTTGLLAACTEGNNAEESTEQPNMEEVGYSHENMNDPDIIPGVSRDKKDTTNNSGSTYSGMGQNLYSTIGTSGVHEGGISSYFESILEGEGITGVKVFVVDDSVILARNKAENTSHEYDSMQRNLLSNTEGMSGKGEPDGAGNGAQMYDNLGQAMEKMDEMFNGNVKVLTVTNPESADLIEGIKEKIMDSSYEEASSDLLELLNMTE</sequence>
<reference evidence="3 4" key="2">
    <citation type="journal article" date="2016" name="Genome Announc.">
        <title>Draft Genome Sequence of Oceanobacillus picturae Heshi-B3, Isolated from Fermented Rice Bran in a Traditional Japanese Seafood Dish.</title>
        <authorList>
            <person name="Akuzawa S."/>
            <person name="Nagaoka J."/>
            <person name="Kanekatsu M."/>
            <person name="Kanesaki Y."/>
            <person name="Suzuki T."/>
        </authorList>
    </citation>
    <scope>NUCLEOTIDE SEQUENCE [LARGE SCALE GENOMIC DNA]</scope>
    <source>
        <strain evidence="3 4">Heshi-B3</strain>
    </source>
</reference>